<gene>
    <name evidence="14" type="primary">ctpB</name>
    <name evidence="14" type="ordered locus">NOCYR_4025</name>
</gene>
<comment type="catalytic activity">
    <reaction evidence="10">
        <text>ATP + H2O = ADP + phosphate + H(+)</text>
        <dbReference type="Rhea" id="RHEA:13065"/>
        <dbReference type="ChEBI" id="CHEBI:15377"/>
        <dbReference type="ChEBI" id="CHEBI:15378"/>
        <dbReference type="ChEBI" id="CHEBI:30616"/>
        <dbReference type="ChEBI" id="CHEBI:43474"/>
        <dbReference type="ChEBI" id="CHEBI:456216"/>
    </reaction>
</comment>
<evidence type="ECO:0000313" key="15">
    <source>
        <dbReference type="Proteomes" id="UP000008190"/>
    </source>
</evidence>
<dbReference type="RefSeq" id="WP_014352237.1">
    <property type="nucleotide sequence ID" value="NC_016887.1"/>
</dbReference>
<dbReference type="GO" id="GO:0055070">
    <property type="term" value="P:copper ion homeostasis"/>
    <property type="evidence" value="ECO:0007669"/>
    <property type="project" value="TreeGrafter"/>
</dbReference>
<keyword evidence="4 12" id="KW-0479">Metal-binding</keyword>
<dbReference type="NCBIfam" id="TIGR01525">
    <property type="entry name" value="ATPase-IB_hvy"/>
    <property type="match status" value="1"/>
</dbReference>
<evidence type="ECO:0000256" key="12">
    <source>
        <dbReference type="RuleBase" id="RU362081"/>
    </source>
</evidence>
<feature type="domain" description="HMA" evidence="13">
    <location>
        <begin position="11"/>
        <end position="75"/>
    </location>
</feature>
<dbReference type="InterPro" id="IPR036163">
    <property type="entry name" value="HMA_dom_sf"/>
</dbReference>
<dbReference type="AlphaFoldDB" id="H6R766"/>
<dbReference type="SUPFAM" id="SSF81665">
    <property type="entry name" value="Calcium ATPase, transmembrane domain M"/>
    <property type="match status" value="1"/>
</dbReference>
<dbReference type="InterPro" id="IPR008250">
    <property type="entry name" value="ATPase_P-typ_transduc_dom_A_sf"/>
</dbReference>
<evidence type="ECO:0000256" key="7">
    <source>
        <dbReference type="ARBA" id="ARBA00022967"/>
    </source>
</evidence>
<dbReference type="InterPro" id="IPR023298">
    <property type="entry name" value="ATPase_P-typ_TM_dom_sf"/>
</dbReference>
<dbReference type="CDD" id="cd00371">
    <property type="entry name" value="HMA"/>
    <property type="match status" value="1"/>
</dbReference>
<feature type="transmembrane region" description="Helical" evidence="12">
    <location>
        <begin position="125"/>
        <end position="142"/>
    </location>
</feature>
<evidence type="ECO:0000256" key="6">
    <source>
        <dbReference type="ARBA" id="ARBA00022840"/>
    </source>
</evidence>
<dbReference type="NCBIfam" id="TIGR01494">
    <property type="entry name" value="ATPase_P-type"/>
    <property type="match status" value="1"/>
</dbReference>
<dbReference type="InterPro" id="IPR017969">
    <property type="entry name" value="Heavy-metal-associated_CS"/>
</dbReference>
<keyword evidence="6 12" id="KW-0067">ATP-binding</keyword>
<feature type="transmembrane region" description="Helical" evidence="12">
    <location>
        <begin position="699"/>
        <end position="716"/>
    </location>
</feature>
<dbReference type="GO" id="GO:0005507">
    <property type="term" value="F:copper ion binding"/>
    <property type="evidence" value="ECO:0007669"/>
    <property type="project" value="TreeGrafter"/>
</dbReference>
<feature type="transmembrane region" description="Helical" evidence="12">
    <location>
        <begin position="383"/>
        <end position="406"/>
    </location>
</feature>
<dbReference type="PROSITE" id="PS50846">
    <property type="entry name" value="HMA_2"/>
    <property type="match status" value="1"/>
</dbReference>
<dbReference type="FunFam" id="3.30.70.100:FF:000005">
    <property type="entry name" value="Copper-exporting P-type ATPase A"/>
    <property type="match status" value="1"/>
</dbReference>
<evidence type="ECO:0000313" key="14">
    <source>
        <dbReference type="EMBL" id="CCF64785.1"/>
    </source>
</evidence>
<feature type="transmembrane region" description="Helical" evidence="12">
    <location>
        <begin position="722"/>
        <end position="740"/>
    </location>
</feature>
<feature type="transmembrane region" description="Helical" evidence="12">
    <location>
        <begin position="203"/>
        <end position="223"/>
    </location>
</feature>
<keyword evidence="12" id="KW-1003">Cell membrane</keyword>
<dbReference type="HOGENOM" id="CLU_001771_0_3_11"/>
<dbReference type="Pfam" id="PF00122">
    <property type="entry name" value="E1-E2_ATPase"/>
    <property type="match status" value="1"/>
</dbReference>
<feature type="transmembrane region" description="Helical" evidence="12">
    <location>
        <begin position="162"/>
        <end position="183"/>
    </location>
</feature>
<dbReference type="InterPro" id="IPR044492">
    <property type="entry name" value="P_typ_ATPase_HD_dom"/>
</dbReference>
<dbReference type="InterPro" id="IPR001757">
    <property type="entry name" value="P_typ_ATPase"/>
</dbReference>
<evidence type="ECO:0000256" key="4">
    <source>
        <dbReference type="ARBA" id="ARBA00022723"/>
    </source>
</evidence>
<sequence>MTTATQPPATGQVELVIGGMTCASCANRIEKKLNKLDGVTATVNYATEKARVDFTGDISPDELIATVEQAGYTAALPAPKVETAAAEPVEEDPTASLRTRLLVSLVLTVPVIAMAMIPALQFTNWQWLSLTLAAPVVVWGALPFHKAAWTNLRHATATMDTLVSIGTLAAFGWSIYALFWGTAGTPGMTHPFEFTISRMDGSGSIYLEAAAGVTTFILAGRFFEARSKRRAGAALRALLELGAKEVSVLRGGSEQRIPVEQLAVGDRFVVRPGEKIATDGVIVEGSSAVDASMLTGESVPVEVGTDDAVVGATVNVGGRIVVRATRIGSDTQLAQMAKLVEDAQTGKAQAQRLADKISGIFVPIVIALSVATLGFWLGTGGAIAAAFTAAVAVLIIACPCALGLATPTALMVGTGRGAQLGILIKGPEVLESTRRVDTVVLDKTGTVTTGKMTLLDVVAAEGEAADEVLALAGALEDSSEHPIAQAIAKGAREKLGELKLVEDFANIEGLGVQGVVDGHAVIVGRARLLADWSQQLDADLERAMAAAEAEGKTAVAIGWDGKARGVLVVADAVKPTSAQAITQLRALGLTPIMLTGDNAAAARAIGDQVGIDEVIAEVLPQDKVETVKRLQAEGKVVAMVGDGVNDAAALAQADLGLAMGTGTDVAIEASDLTLVRGDLRAAADAIRLSRRTLATIKGNLFWAFAYNVAAIPLAMAGLLNPMLAGAAMAFSSVFVVSNSLRLRNFRSTAQ</sequence>
<dbReference type="Gene3D" id="3.40.50.1000">
    <property type="entry name" value="HAD superfamily/HAD-like"/>
    <property type="match status" value="1"/>
</dbReference>
<evidence type="ECO:0000256" key="3">
    <source>
        <dbReference type="ARBA" id="ARBA00022692"/>
    </source>
</evidence>
<dbReference type="SFLD" id="SFLDG00002">
    <property type="entry name" value="C1.7:_P-type_atpase_like"/>
    <property type="match status" value="1"/>
</dbReference>
<evidence type="ECO:0000256" key="1">
    <source>
        <dbReference type="ARBA" id="ARBA00004651"/>
    </source>
</evidence>
<dbReference type="SFLD" id="SFLDF00027">
    <property type="entry name" value="p-type_atpase"/>
    <property type="match status" value="1"/>
</dbReference>
<accession>H6R766</accession>
<dbReference type="GO" id="GO:0016887">
    <property type="term" value="F:ATP hydrolysis activity"/>
    <property type="evidence" value="ECO:0007669"/>
    <property type="project" value="InterPro"/>
</dbReference>
<dbReference type="GO" id="GO:0043682">
    <property type="term" value="F:P-type divalent copper transporter activity"/>
    <property type="evidence" value="ECO:0007669"/>
    <property type="project" value="TreeGrafter"/>
</dbReference>
<dbReference type="InterPro" id="IPR023299">
    <property type="entry name" value="ATPase_P-typ_cyto_dom_N"/>
</dbReference>
<evidence type="ECO:0000256" key="9">
    <source>
        <dbReference type="ARBA" id="ARBA00023136"/>
    </source>
</evidence>
<dbReference type="SUPFAM" id="SSF81653">
    <property type="entry name" value="Calcium ATPase, transduction domain A"/>
    <property type="match status" value="1"/>
</dbReference>
<dbReference type="Pfam" id="PF00702">
    <property type="entry name" value="Hydrolase"/>
    <property type="match status" value="1"/>
</dbReference>
<keyword evidence="9 12" id="KW-0472">Membrane</keyword>
<dbReference type="PROSITE" id="PS01047">
    <property type="entry name" value="HMA_1"/>
    <property type="match status" value="1"/>
</dbReference>
<dbReference type="Proteomes" id="UP000008190">
    <property type="component" value="Chromosome"/>
</dbReference>
<dbReference type="FunFam" id="2.70.150.10:FF:000002">
    <property type="entry name" value="Copper-transporting ATPase 1, putative"/>
    <property type="match status" value="1"/>
</dbReference>
<keyword evidence="8 12" id="KW-1133">Transmembrane helix</keyword>
<evidence type="ECO:0000256" key="8">
    <source>
        <dbReference type="ARBA" id="ARBA00022989"/>
    </source>
</evidence>
<dbReference type="SFLD" id="SFLDS00003">
    <property type="entry name" value="Haloacid_Dehalogenase"/>
    <property type="match status" value="1"/>
</dbReference>
<evidence type="ECO:0000259" key="13">
    <source>
        <dbReference type="PROSITE" id="PS50846"/>
    </source>
</evidence>
<dbReference type="SUPFAM" id="SSF56784">
    <property type="entry name" value="HAD-like"/>
    <property type="match status" value="1"/>
</dbReference>
<name>H6R766_NOCCG</name>
<feature type="transmembrane region" description="Helical" evidence="12">
    <location>
        <begin position="357"/>
        <end position="377"/>
    </location>
</feature>
<feature type="transmembrane region" description="Helical" evidence="12">
    <location>
        <begin position="101"/>
        <end position="119"/>
    </location>
</feature>
<dbReference type="KEGG" id="ncy:NOCYR_4025"/>
<comment type="subcellular location">
    <subcellularLocation>
        <location evidence="1">Cell membrane</location>
        <topology evidence="1">Multi-pass membrane protein</topology>
    </subcellularLocation>
</comment>
<evidence type="ECO:0000256" key="2">
    <source>
        <dbReference type="ARBA" id="ARBA00006024"/>
    </source>
</evidence>
<keyword evidence="3 12" id="KW-0812">Transmembrane</keyword>
<dbReference type="CDD" id="cd02094">
    <property type="entry name" value="P-type_ATPase_Cu-like"/>
    <property type="match status" value="1"/>
</dbReference>
<evidence type="ECO:0000256" key="11">
    <source>
        <dbReference type="ARBA" id="ARBA00074171"/>
    </source>
</evidence>
<dbReference type="GO" id="GO:0005886">
    <property type="term" value="C:plasma membrane"/>
    <property type="evidence" value="ECO:0007669"/>
    <property type="project" value="UniProtKB-SubCell"/>
</dbReference>
<reference evidence="14 15" key="1">
    <citation type="journal article" date="2012" name="J. Bacteriol.">
        <title>Genome sequence of the human- and animal-pathogenic strain Nocardia cyriacigeorgica GUH-2.</title>
        <authorList>
            <person name="Zoropogui A."/>
            <person name="Pujic P."/>
            <person name="Normand P."/>
            <person name="Barbe V."/>
            <person name="Beaman B."/>
            <person name="Beaman L."/>
            <person name="Boiron P."/>
            <person name="Colinon C."/>
            <person name="Deredjian A."/>
            <person name="Graindorge A."/>
            <person name="Mangenot S."/>
            <person name="Nazaret S."/>
            <person name="Neto M."/>
            <person name="Petit S."/>
            <person name="Roche D."/>
            <person name="Vallenet D."/>
            <person name="Rodriguez-Nava V."/>
            <person name="Richard Y."/>
            <person name="Cournoyer B."/>
            <person name="Blaha D."/>
        </authorList>
    </citation>
    <scope>NUCLEOTIDE SEQUENCE [LARGE SCALE GENOMIC DNA]</scope>
    <source>
        <strain evidence="14 15">GUH-2</strain>
    </source>
</reference>
<evidence type="ECO:0000256" key="5">
    <source>
        <dbReference type="ARBA" id="ARBA00022741"/>
    </source>
</evidence>
<dbReference type="InterPro" id="IPR023214">
    <property type="entry name" value="HAD_sf"/>
</dbReference>
<dbReference type="eggNOG" id="COG2217">
    <property type="taxonomic scope" value="Bacteria"/>
</dbReference>
<dbReference type="GO" id="GO:0005524">
    <property type="term" value="F:ATP binding"/>
    <property type="evidence" value="ECO:0007669"/>
    <property type="project" value="UniProtKB-UniRule"/>
</dbReference>
<dbReference type="InterPro" id="IPR006121">
    <property type="entry name" value="HMA_dom"/>
</dbReference>
<dbReference type="Gene3D" id="2.70.150.10">
    <property type="entry name" value="Calcium-transporting ATPase, cytoplasmic transduction domain A"/>
    <property type="match status" value="1"/>
</dbReference>
<dbReference type="InterPro" id="IPR036412">
    <property type="entry name" value="HAD-like_sf"/>
</dbReference>
<dbReference type="STRING" id="1127134.NOCYR_4025"/>
<dbReference type="PANTHER" id="PTHR43520:SF8">
    <property type="entry name" value="P-TYPE CU(+) TRANSPORTER"/>
    <property type="match status" value="1"/>
</dbReference>
<protein>
    <recommendedName>
        <fullName evidence="11">Cation-transporting P-type ATPase B</fullName>
    </recommendedName>
</protein>
<keyword evidence="5 12" id="KW-0547">Nucleotide-binding</keyword>
<dbReference type="OrthoDB" id="7059309at2"/>
<keyword evidence="15" id="KW-1185">Reference proteome</keyword>
<evidence type="ECO:0000256" key="10">
    <source>
        <dbReference type="ARBA" id="ARBA00049360"/>
    </source>
</evidence>
<dbReference type="Pfam" id="PF00403">
    <property type="entry name" value="HMA"/>
    <property type="match status" value="1"/>
</dbReference>
<dbReference type="NCBIfam" id="TIGR01511">
    <property type="entry name" value="ATPase-IB1_Cu"/>
    <property type="match status" value="1"/>
</dbReference>
<dbReference type="PRINTS" id="PR00943">
    <property type="entry name" value="CUATPASE"/>
</dbReference>
<dbReference type="InterPro" id="IPR018303">
    <property type="entry name" value="ATPase_P-typ_P_site"/>
</dbReference>
<dbReference type="PRINTS" id="PR00119">
    <property type="entry name" value="CATATPASE"/>
</dbReference>
<organism evidence="14 15">
    <name type="scientific">Nocardia cyriacigeorgica (strain GUH-2)</name>
    <dbReference type="NCBI Taxonomy" id="1127134"/>
    <lineage>
        <taxon>Bacteria</taxon>
        <taxon>Bacillati</taxon>
        <taxon>Actinomycetota</taxon>
        <taxon>Actinomycetes</taxon>
        <taxon>Mycobacteriales</taxon>
        <taxon>Nocardiaceae</taxon>
        <taxon>Nocardia</taxon>
    </lineage>
</organism>
<dbReference type="EMBL" id="FO082843">
    <property type="protein sequence ID" value="CCF64785.1"/>
    <property type="molecule type" value="Genomic_DNA"/>
</dbReference>
<keyword evidence="7" id="KW-1278">Translocase</keyword>
<dbReference type="InterPro" id="IPR059000">
    <property type="entry name" value="ATPase_P-type_domA"/>
</dbReference>
<dbReference type="SUPFAM" id="SSF55008">
    <property type="entry name" value="HMA, heavy metal-associated domain"/>
    <property type="match status" value="1"/>
</dbReference>
<dbReference type="PANTHER" id="PTHR43520">
    <property type="entry name" value="ATP7, ISOFORM B"/>
    <property type="match status" value="1"/>
</dbReference>
<dbReference type="Gene3D" id="3.40.1110.10">
    <property type="entry name" value="Calcium-transporting ATPase, cytoplasmic domain N"/>
    <property type="match status" value="1"/>
</dbReference>
<proteinExistence type="inferred from homology"/>
<comment type="similarity">
    <text evidence="2 12">Belongs to the cation transport ATPase (P-type) (TC 3.A.3) family. Type IB subfamily.</text>
</comment>
<dbReference type="PROSITE" id="PS00154">
    <property type="entry name" value="ATPASE_E1_E2"/>
    <property type="match status" value="1"/>
</dbReference>
<dbReference type="Gene3D" id="3.30.70.100">
    <property type="match status" value="1"/>
</dbReference>
<dbReference type="InterPro" id="IPR027256">
    <property type="entry name" value="P-typ_ATPase_IB"/>
</dbReference>